<dbReference type="RefSeq" id="WP_209557678.1">
    <property type="nucleotide sequence ID" value="NZ_JAEDXU010000005.1"/>
</dbReference>
<dbReference type="Pfam" id="PF13407">
    <property type="entry name" value="Peripla_BP_4"/>
    <property type="match status" value="1"/>
</dbReference>
<evidence type="ECO:0000259" key="4">
    <source>
        <dbReference type="PROSITE" id="PS50932"/>
    </source>
</evidence>
<dbReference type="InterPro" id="IPR028082">
    <property type="entry name" value="Peripla_BP_I"/>
</dbReference>
<proteinExistence type="predicted"/>
<keyword evidence="6" id="KW-1185">Reference proteome</keyword>
<dbReference type="Gene3D" id="3.40.50.2300">
    <property type="match status" value="2"/>
</dbReference>
<accession>A0ABS4CK94</accession>
<dbReference type="PANTHER" id="PTHR30146">
    <property type="entry name" value="LACI-RELATED TRANSCRIPTIONAL REPRESSOR"/>
    <property type="match status" value="1"/>
</dbReference>
<keyword evidence="2 5" id="KW-0238">DNA-binding</keyword>
<dbReference type="InterPro" id="IPR010982">
    <property type="entry name" value="Lambda_DNA-bd_dom_sf"/>
</dbReference>
<name>A0ABS4CK94_9ENTE</name>
<dbReference type="GO" id="GO:0003677">
    <property type="term" value="F:DNA binding"/>
    <property type="evidence" value="ECO:0007669"/>
    <property type="project" value="UniProtKB-KW"/>
</dbReference>
<feature type="domain" description="HTH lacI-type" evidence="4">
    <location>
        <begin position="4"/>
        <end position="59"/>
    </location>
</feature>
<sequence>MNRVTIKDIAEQAGVSKTIVSHYLNNNFKFMSEETKNRIAQIVKETNYIPRNSARNLKFKKVKVINIIVANISSSFSTNVIKYIDRKISSPSVQVIVSYSDDDGEKEKNLIEQAIASDVDGIVLFPTGVNTAYYRMLDEKKVPIVYVDRIPLSVENYFCVLLDNQAAMEEAVRVLTGRGHKQLAYLSLPFQEEVTPRTERLEAFQESVSNLEGVLPSILSGSEESLGGKIETILKSSSFAPTAFIASNDTCLESLLRVYKKTETKRKIDIVSIDGYELYMILDQIILTIEHPIQEICDRILACLNIEASDREEQLARGKQIFRFEPVFISS</sequence>
<dbReference type="EMBL" id="JAEDXU010000005">
    <property type="protein sequence ID" value="MBP1046888.1"/>
    <property type="molecule type" value="Genomic_DNA"/>
</dbReference>
<dbReference type="CDD" id="cd01392">
    <property type="entry name" value="HTH_LacI"/>
    <property type="match status" value="1"/>
</dbReference>
<evidence type="ECO:0000313" key="5">
    <source>
        <dbReference type="EMBL" id="MBP1046888.1"/>
    </source>
</evidence>
<keyword evidence="3" id="KW-0804">Transcription</keyword>
<dbReference type="InterPro" id="IPR000843">
    <property type="entry name" value="HTH_LacI"/>
</dbReference>
<dbReference type="PANTHER" id="PTHR30146:SF109">
    <property type="entry name" value="HTH-TYPE TRANSCRIPTIONAL REGULATOR GALS"/>
    <property type="match status" value="1"/>
</dbReference>
<gene>
    <name evidence="5" type="ORF">I6N96_11470</name>
</gene>
<organism evidence="5 6">
    <name type="scientific">Enterococcus larvae</name>
    <dbReference type="NCBI Taxonomy" id="2794352"/>
    <lineage>
        <taxon>Bacteria</taxon>
        <taxon>Bacillati</taxon>
        <taxon>Bacillota</taxon>
        <taxon>Bacilli</taxon>
        <taxon>Lactobacillales</taxon>
        <taxon>Enterococcaceae</taxon>
        <taxon>Enterococcus</taxon>
    </lineage>
</organism>
<dbReference type="Gene3D" id="1.10.260.40">
    <property type="entry name" value="lambda repressor-like DNA-binding domains"/>
    <property type="match status" value="1"/>
</dbReference>
<keyword evidence="1" id="KW-0805">Transcription regulation</keyword>
<dbReference type="PROSITE" id="PS50932">
    <property type="entry name" value="HTH_LACI_2"/>
    <property type="match status" value="1"/>
</dbReference>
<dbReference type="SUPFAM" id="SSF47413">
    <property type="entry name" value="lambda repressor-like DNA-binding domains"/>
    <property type="match status" value="1"/>
</dbReference>
<comment type="caution">
    <text evidence="5">The sequence shown here is derived from an EMBL/GenBank/DDBJ whole genome shotgun (WGS) entry which is preliminary data.</text>
</comment>
<evidence type="ECO:0000256" key="2">
    <source>
        <dbReference type="ARBA" id="ARBA00023125"/>
    </source>
</evidence>
<dbReference type="SMART" id="SM00354">
    <property type="entry name" value="HTH_LACI"/>
    <property type="match status" value="1"/>
</dbReference>
<evidence type="ECO:0000313" key="6">
    <source>
        <dbReference type="Proteomes" id="UP000673375"/>
    </source>
</evidence>
<reference evidence="5 6" key="1">
    <citation type="submission" date="2020-12" db="EMBL/GenBank/DDBJ databases">
        <title>Vagococcus allomyrinae sp. nov. and Enterococcus lavae sp. nov., isolated from the larvae of Allomyrina dichotoma.</title>
        <authorList>
            <person name="Lee S.D."/>
        </authorList>
    </citation>
    <scope>NUCLEOTIDE SEQUENCE [LARGE SCALE GENOMIC DNA]</scope>
    <source>
        <strain evidence="5 6">BWM-S5</strain>
    </source>
</reference>
<dbReference type="SUPFAM" id="SSF53822">
    <property type="entry name" value="Periplasmic binding protein-like I"/>
    <property type="match status" value="1"/>
</dbReference>
<evidence type="ECO:0000256" key="3">
    <source>
        <dbReference type="ARBA" id="ARBA00023163"/>
    </source>
</evidence>
<dbReference type="InterPro" id="IPR025997">
    <property type="entry name" value="SBP_2_dom"/>
</dbReference>
<protein>
    <submittedName>
        <fullName evidence="5">LacI family DNA-binding transcriptional regulator</fullName>
    </submittedName>
</protein>
<evidence type="ECO:0000256" key="1">
    <source>
        <dbReference type="ARBA" id="ARBA00023015"/>
    </source>
</evidence>
<dbReference type="Proteomes" id="UP000673375">
    <property type="component" value="Unassembled WGS sequence"/>
</dbReference>
<dbReference type="Pfam" id="PF00356">
    <property type="entry name" value="LacI"/>
    <property type="match status" value="1"/>
</dbReference>